<keyword evidence="3" id="KW-0472">Membrane</keyword>
<dbReference type="GO" id="GO:0006355">
    <property type="term" value="P:regulation of DNA-templated transcription"/>
    <property type="evidence" value="ECO:0007669"/>
    <property type="project" value="InterPro"/>
</dbReference>
<evidence type="ECO:0000256" key="2">
    <source>
        <dbReference type="SAM" id="Coils"/>
    </source>
</evidence>
<dbReference type="SUPFAM" id="SSF46894">
    <property type="entry name" value="C-terminal effector domain of the bipartite response regulators"/>
    <property type="match status" value="1"/>
</dbReference>
<comment type="caution">
    <text evidence="4">The sequence shown here is derived from an EMBL/GenBank/DDBJ whole genome shotgun (WGS) entry which is preliminary data.</text>
</comment>
<dbReference type="InterPro" id="IPR016032">
    <property type="entry name" value="Sig_transdc_resp-reg_C-effctor"/>
</dbReference>
<dbReference type="AlphaFoldDB" id="A0A5B2VWX9"/>
<feature type="transmembrane region" description="Helical" evidence="3">
    <location>
        <begin position="335"/>
        <end position="355"/>
    </location>
</feature>
<dbReference type="InterPro" id="IPR011990">
    <property type="entry name" value="TPR-like_helical_dom_sf"/>
</dbReference>
<feature type="coiled-coil region" evidence="2">
    <location>
        <begin position="368"/>
        <end position="450"/>
    </location>
</feature>
<dbReference type="Proteomes" id="UP000324611">
    <property type="component" value="Unassembled WGS sequence"/>
</dbReference>
<keyword evidence="5" id="KW-1185">Reference proteome</keyword>
<evidence type="ECO:0000313" key="5">
    <source>
        <dbReference type="Proteomes" id="UP000324611"/>
    </source>
</evidence>
<name>A0A5B2VWX9_9BACT</name>
<evidence type="ECO:0000256" key="1">
    <source>
        <dbReference type="PROSITE-ProRule" id="PRU00339"/>
    </source>
</evidence>
<dbReference type="Pfam" id="PF13424">
    <property type="entry name" value="TPR_12"/>
    <property type="match status" value="1"/>
</dbReference>
<dbReference type="RefSeq" id="WP_149838470.1">
    <property type="nucleotide sequence ID" value="NZ_VUOC01000002.1"/>
</dbReference>
<sequence length="543" mass="62861">MSFTKLLLISILLQWASISLYAQEGESLMLLRRELKELRLPQVPDSSFIALKDQLNRAIKNGDGATAALSLRQMGRICYHMGHYPQGLDYYLQAAQLARAGGHKALLAENLNDIGLIYFYIRQPWLARQQLNEALAIYTALGDRSGMAVTNGKIGYLYEKQKMRDSSFFFQHQALALYEQAANREGMAKIYENIGSVFEDLDQVDSARYYFDRSLALNLQLHDSVACIEIYNNLGDLLRKTKHYREGLVQTHKALTIALAAGEQPQVCDAYLDIAKMHNLLGENDSAYHYVMLRNKIASRIYSRENVQQMALLQTMYDIEKKNDEIRHNRNTARIITVGIVVVSLLLFALGMVIISRQRLKIRNAQRINEQERRIYQTQTALMEAELENKRLQELNLKQALDVRSKELSSYTLHVIQKNQLLEELHDKLNEMLKDERRDQKKQLKQLQLQISRNFDQDQHWEEFRNTFEQVHQAFFDNIKKYSDTLTPNDMRMVALLKMNLSPNDIASLLGISQDSLRVVRYRLKKKLNLQQGESLSAFIHSL</sequence>
<dbReference type="PROSITE" id="PS50005">
    <property type="entry name" value="TPR"/>
    <property type="match status" value="1"/>
</dbReference>
<feature type="repeat" description="TPR" evidence="1">
    <location>
        <begin position="188"/>
        <end position="221"/>
    </location>
</feature>
<proteinExistence type="predicted"/>
<keyword evidence="3" id="KW-0812">Transmembrane</keyword>
<accession>A0A5B2VWX9</accession>
<dbReference type="Gene3D" id="1.25.40.10">
    <property type="entry name" value="Tetratricopeptide repeat domain"/>
    <property type="match status" value="1"/>
</dbReference>
<dbReference type="SMART" id="SM00028">
    <property type="entry name" value="TPR"/>
    <property type="match status" value="5"/>
</dbReference>
<keyword evidence="3" id="KW-1133">Transmembrane helix</keyword>
<reference evidence="4 5" key="1">
    <citation type="submission" date="2019-09" db="EMBL/GenBank/DDBJ databases">
        <title>Chitinophaga ginsengihumi sp. nov., isolated from soil of ginseng rhizosphere.</title>
        <authorList>
            <person name="Lee J."/>
        </authorList>
    </citation>
    <scope>NUCLEOTIDE SEQUENCE [LARGE SCALE GENOMIC DNA]</scope>
    <source>
        <strain evidence="4 5">BN140078</strain>
    </source>
</reference>
<dbReference type="SUPFAM" id="SSF48452">
    <property type="entry name" value="TPR-like"/>
    <property type="match status" value="2"/>
</dbReference>
<dbReference type="Gene3D" id="1.10.10.10">
    <property type="entry name" value="Winged helix-like DNA-binding domain superfamily/Winged helix DNA-binding domain"/>
    <property type="match status" value="1"/>
</dbReference>
<gene>
    <name evidence="4" type="ORF">F0L74_13990</name>
</gene>
<dbReference type="InterPro" id="IPR036388">
    <property type="entry name" value="WH-like_DNA-bd_sf"/>
</dbReference>
<protein>
    <submittedName>
        <fullName evidence="4">Tetratricopeptide repeat protein</fullName>
    </submittedName>
</protein>
<keyword evidence="1" id="KW-0802">TPR repeat</keyword>
<evidence type="ECO:0000256" key="3">
    <source>
        <dbReference type="SAM" id="Phobius"/>
    </source>
</evidence>
<dbReference type="EMBL" id="VUOC01000002">
    <property type="protein sequence ID" value="KAA2243595.1"/>
    <property type="molecule type" value="Genomic_DNA"/>
</dbReference>
<dbReference type="PANTHER" id="PTHR10098">
    <property type="entry name" value="RAPSYN-RELATED"/>
    <property type="match status" value="1"/>
</dbReference>
<evidence type="ECO:0000313" key="4">
    <source>
        <dbReference type="EMBL" id="KAA2243595.1"/>
    </source>
</evidence>
<reference evidence="4 5" key="2">
    <citation type="submission" date="2019-09" db="EMBL/GenBank/DDBJ databases">
        <authorList>
            <person name="Jin C."/>
        </authorList>
    </citation>
    <scope>NUCLEOTIDE SEQUENCE [LARGE SCALE GENOMIC DNA]</scope>
    <source>
        <strain evidence="4 5">BN140078</strain>
    </source>
</reference>
<dbReference type="GO" id="GO:0003677">
    <property type="term" value="F:DNA binding"/>
    <property type="evidence" value="ECO:0007669"/>
    <property type="project" value="InterPro"/>
</dbReference>
<dbReference type="InterPro" id="IPR019734">
    <property type="entry name" value="TPR_rpt"/>
</dbReference>
<keyword evidence="2" id="KW-0175">Coiled coil</keyword>
<organism evidence="4 5">
    <name type="scientific">Chitinophaga agrisoli</name>
    <dbReference type="NCBI Taxonomy" id="2607653"/>
    <lineage>
        <taxon>Bacteria</taxon>
        <taxon>Pseudomonadati</taxon>
        <taxon>Bacteroidota</taxon>
        <taxon>Chitinophagia</taxon>
        <taxon>Chitinophagales</taxon>
        <taxon>Chitinophagaceae</taxon>
        <taxon>Chitinophaga</taxon>
    </lineage>
</organism>